<sequence length="810" mass="89402">MQSMKAVIMAGGKGTRLRPLTCNTPKPMVPLLDRPVMEYTIELLKKHGITDIAVTMQYLPEVIRNYFGDGSEYGVRLRYFEEDSPLGTAGSVKNAEMFLDETFIVISGDALTDFDLSAAIAYHRDRKALATLVLTHVESPLEYGVVMTDDSGKVIRFLEKPSWGEVFSDAVNTGIYILEKEVFELYGSGVEYDFSKDLFPLLMERGLPLYAYAAEGYWSDIGNLEQYRQTQIDMLDGIVQVRIAGTEVLPRVWVGEQADIAANIRFAAPAFIGRGAVLEDYADIGEYSVIGSGCLVKQQARTERAVLWSHASVGRRAEICGATLCRNASIESDAFVAEGAVIGDSSRVGSKSVVTPDVMVWPQKTIEPYAHVTDSIVWTRSRSKALFGQWGVKGTWGADLTTTFAARLALAYGSLLKIGCKVGLSHDATPTAALIAGAFASGLHASGIDTDGYGTATSSVARFACWDAGNVAGVHVRQCPLPEEDAFVIEFYDDRGLPVSKAVERKIENAYAQEDSRRVKHNQLGSGREVSGIAARYCERLLSRVDRSAICGRGYSIVLAYEYRNMRGIIPELLEALDCAVIHLNGHGVTREEVAQMVKLSRSDIGVLLDADGQNLTVVTEEGQIVDESVLSVLQIVLQLQQQEGELYVPVHVPGIVEGLGARYDRKVIRTKADRRSVMEGCQTDGFHPAFDGLYIFVHLLEQLAQQDCDLSELVGAIPSFSMMRRSVDCPWQDKGKVMRCLMEEIEGKRVELIDGIKVFHEGGWTLILPDSDEPVVQVYAHAVSRQKAEELAYMYMRKIEDYRRRQSVS</sequence>
<dbReference type="GO" id="GO:0016740">
    <property type="term" value="F:transferase activity"/>
    <property type="evidence" value="ECO:0007669"/>
    <property type="project" value="UniProtKB-KW"/>
</dbReference>
<comment type="similarity">
    <text evidence="1">Belongs to the transferase hexapeptide repeat family.</text>
</comment>
<dbReference type="InterPro" id="IPR050486">
    <property type="entry name" value="Mannose-1P_guanyltransferase"/>
</dbReference>
<dbReference type="SUPFAM" id="SSF53738">
    <property type="entry name" value="Phosphoglucomutase, first 3 domains"/>
    <property type="match status" value="1"/>
</dbReference>
<evidence type="ECO:0000256" key="4">
    <source>
        <dbReference type="ARBA" id="ARBA00022737"/>
    </source>
</evidence>
<evidence type="ECO:0000259" key="7">
    <source>
        <dbReference type="Pfam" id="PF25087"/>
    </source>
</evidence>
<dbReference type="InterPro" id="IPR016055">
    <property type="entry name" value="A-D-PHexomutase_a/b/a-I/II/III"/>
</dbReference>
<dbReference type="Gene3D" id="3.30.310.50">
    <property type="entry name" value="Alpha-D-phosphohexomutase, C-terminal domain"/>
    <property type="match status" value="1"/>
</dbReference>
<evidence type="ECO:0000256" key="1">
    <source>
        <dbReference type="ARBA" id="ARBA00007274"/>
    </source>
</evidence>
<dbReference type="InterPro" id="IPR018357">
    <property type="entry name" value="Hexapep_transf_CS"/>
</dbReference>
<dbReference type="InterPro" id="IPR005835">
    <property type="entry name" value="NTP_transferase_dom"/>
</dbReference>
<dbReference type="SUPFAM" id="SSF55957">
    <property type="entry name" value="Phosphoglucomutase, C-terminal domain"/>
    <property type="match status" value="1"/>
</dbReference>
<name>A0A329LVN5_9BACL</name>
<feature type="domain" description="Mannose-1-phosphate guanyltransferase C-terminal" evidence="7">
    <location>
        <begin position="269"/>
        <end position="369"/>
    </location>
</feature>
<keyword evidence="9" id="KW-1185">Reference proteome</keyword>
<dbReference type="Proteomes" id="UP000250369">
    <property type="component" value="Unassembled WGS sequence"/>
</dbReference>
<dbReference type="EMBL" id="QMFB01000038">
    <property type="protein sequence ID" value="RAV11240.1"/>
    <property type="molecule type" value="Genomic_DNA"/>
</dbReference>
<dbReference type="InterPro" id="IPR011004">
    <property type="entry name" value="Trimer_LpxA-like_sf"/>
</dbReference>
<evidence type="ECO:0000313" key="9">
    <source>
        <dbReference type="Proteomes" id="UP000250369"/>
    </source>
</evidence>
<dbReference type="Pfam" id="PF00483">
    <property type="entry name" value="NTP_transferase"/>
    <property type="match status" value="1"/>
</dbReference>
<dbReference type="PANTHER" id="PTHR22572">
    <property type="entry name" value="SUGAR-1-PHOSPHATE GUANYL TRANSFERASE"/>
    <property type="match status" value="1"/>
</dbReference>
<keyword evidence="3" id="KW-0808">Transferase</keyword>
<dbReference type="InterPro" id="IPR036900">
    <property type="entry name" value="A-D-PHexomutase_C_sf"/>
</dbReference>
<keyword evidence="4" id="KW-0677">Repeat</keyword>
<feature type="domain" description="Alpha-D-phosphohexomutase alpha/beta/alpha" evidence="6">
    <location>
        <begin position="385"/>
        <end position="517"/>
    </location>
</feature>
<dbReference type="InterPro" id="IPR005844">
    <property type="entry name" value="A-D-PHexomutase_a/b/a-I"/>
</dbReference>
<dbReference type="Pfam" id="PF02878">
    <property type="entry name" value="PGM_PMM_I"/>
    <property type="match status" value="1"/>
</dbReference>
<comment type="similarity">
    <text evidence="2">Belongs to the phosphohexose mutase family.</text>
</comment>
<organism evidence="8 9">
    <name type="scientific">Paenibacillus contaminans</name>
    <dbReference type="NCBI Taxonomy" id="450362"/>
    <lineage>
        <taxon>Bacteria</taxon>
        <taxon>Bacillati</taxon>
        <taxon>Bacillota</taxon>
        <taxon>Bacilli</taxon>
        <taxon>Bacillales</taxon>
        <taxon>Paenibacillaceae</taxon>
        <taxon>Paenibacillus</taxon>
    </lineage>
</organism>
<dbReference type="SUPFAM" id="SSF51161">
    <property type="entry name" value="Trimeric LpxA-like enzymes"/>
    <property type="match status" value="1"/>
</dbReference>
<evidence type="ECO:0000256" key="3">
    <source>
        <dbReference type="ARBA" id="ARBA00022679"/>
    </source>
</evidence>
<protein>
    <recommendedName>
        <fullName evidence="10">Mannose-1-phosphate guanylyltransferase</fullName>
    </recommendedName>
</protein>
<dbReference type="GO" id="GO:0016868">
    <property type="term" value="F:intramolecular phosphotransferase activity"/>
    <property type="evidence" value="ECO:0007669"/>
    <property type="project" value="InterPro"/>
</dbReference>
<gene>
    <name evidence="8" type="ORF">DQG23_36525</name>
</gene>
<reference evidence="8 9" key="1">
    <citation type="journal article" date="2009" name="Int. J. Syst. Evol. Microbiol.">
        <title>Paenibacillus contaminans sp. nov., isolated from a contaminated laboratory plate.</title>
        <authorList>
            <person name="Chou J.H."/>
            <person name="Lee J.H."/>
            <person name="Lin M.C."/>
            <person name="Chang P.S."/>
            <person name="Arun A.B."/>
            <person name="Young C.C."/>
            <person name="Chen W.M."/>
        </authorList>
    </citation>
    <scope>NUCLEOTIDE SEQUENCE [LARGE SCALE GENOMIC DNA]</scope>
    <source>
        <strain evidence="8 9">CKOBP-6</strain>
    </source>
</reference>
<dbReference type="InterPro" id="IPR029044">
    <property type="entry name" value="Nucleotide-diphossugar_trans"/>
</dbReference>
<evidence type="ECO:0000259" key="6">
    <source>
        <dbReference type="Pfam" id="PF02878"/>
    </source>
</evidence>
<evidence type="ECO:0008006" key="10">
    <source>
        <dbReference type="Google" id="ProtNLM"/>
    </source>
</evidence>
<dbReference type="GO" id="GO:0005975">
    <property type="term" value="P:carbohydrate metabolic process"/>
    <property type="evidence" value="ECO:0007669"/>
    <property type="project" value="InterPro"/>
</dbReference>
<dbReference type="InterPro" id="IPR056729">
    <property type="entry name" value="GMPPB_C"/>
</dbReference>
<comment type="caution">
    <text evidence="8">The sequence shown here is derived from an EMBL/GenBank/DDBJ whole genome shotgun (WGS) entry which is preliminary data.</text>
</comment>
<dbReference type="CDD" id="cd04181">
    <property type="entry name" value="NTP_transferase"/>
    <property type="match status" value="1"/>
</dbReference>
<dbReference type="AlphaFoldDB" id="A0A329LVN5"/>
<dbReference type="Gene3D" id="2.160.10.10">
    <property type="entry name" value="Hexapeptide repeat proteins"/>
    <property type="match status" value="1"/>
</dbReference>
<evidence type="ECO:0000256" key="2">
    <source>
        <dbReference type="ARBA" id="ARBA00010231"/>
    </source>
</evidence>
<evidence type="ECO:0000259" key="5">
    <source>
        <dbReference type="Pfam" id="PF00483"/>
    </source>
</evidence>
<evidence type="ECO:0000313" key="8">
    <source>
        <dbReference type="EMBL" id="RAV11240.1"/>
    </source>
</evidence>
<dbReference type="SUPFAM" id="SSF53448">
    <property type="entry name" value="Nucleotide-diphospho-sugar transferases"/>
    <property type="match status" value="1"/>
</dbReference>
<feature type="domain" description="Nucleotidyl transferase" evidence="5">
    <location>
        <begin position="5"/>
        <end position="233"/>
    </location>
</feature>
<dbReference type="Gene3D" id="3.90.550.10">
    <property type="entry name" value="Spore Coat Polysaccharide Biosynthesis Protein SpsA, Chain A"/>
    <property type="match status" value="1"/>
</dbReference>
<proteinExistence type="inferred from homology"/>
<dbReference type="Gene3D" id="3.40.120.10">
    <property type="entry name" value="Alpha-D-Glucose-1,6-Bisphosphate, subunit A, domain 3"/>
    <property type="match status" value="3"/>
</dbReference>
<dbReference type="Pfam" id="PF25087">
    <property type="entry name" value="GMPPB_C"/>
    <property type="match status" value="1"/>
</dbReference>
<accession>A0A329LVN5</accession>
<dbReference type="PROSITE" id="PS00101">
    <property type="entry name" value="HEXAPEP_TRANSFERASES"/>
    <property type="match status" value="1"/>
</dbReference>